<evidence type="ECO:0000259" key="1">
    <source>
        <dbReference type="Pfam" id="PF05685"/>
    </source>
</evidence>
<gene>
    <name evidence="2" type="ORF">HC246_14745</name>
</gene>
<dbReference type="PANTHER" id="PTHR47152:SF4">
    <property type="entry name" value="SLR0445 PROTEIN"/>
    <property type="match status" value="1"/>
</dbReference>
<proteinExistence type="predicted"/>
<evidence type="ECO:0000313" key="2">
    <source>
        <dbReference type="EMBL" id="NMF59239.1"/>
    </source>
</evidence>
<reference evidence="2 3" key="1">
    <citation type="submission" date="2020-03" db="EMBL/GenBank/DDBJ databases">
        <title>Draft Genome Sequence of 2-Methylisoborneol Producing Pseudanabaena yagii Strain GIHE-NHR1 Isolated from North Han River in South Korea.</title>
        <authorList>
            <person name="Jeong J."/>
        </authorList>
    </citation>
    <scope>NUCLEOTIDE SEQUENCE [LARGE SCALE GENOMIC DNA]</scope>
    <source>
        <strain evidence="2 3">GIHE-NHR1</strain>
    </source>
</reference>
<name>A0ABX1LSY8_9CYAN</name>
<evidence type="ECO:0000313" key="3">
    <source>
        <dbReference type="Proteomes" id="UP000738376"/>
    </source>
</evidence>
<dbReference type="SUPFAM" id="SSF52980">
    <property type="entry name" value="Restriction endonuclease-like"/>
    <property type="match status" value="1"/>
</dbReference>
<dbReference type="Gene3D" id="3.90.1570.10">
    <property type="entry name" value="tt1808, chain A"/>
    <property type="match status" value="1"/>
</dbReference>
<protein>
    <submittedName>
        <fullName evidence="2">Uma2 family endonuclease</fullName>
    </submittedName>
</protein>
<keyword evidence="3" id="KW-1185">Reference proteome</keyword>
<dbReference type="PANTHER" id="PTHR47152">
    <property type="entry name" value="SLR2084 PROTEIN-RELATED"/>
    <property type="match status" value="1"/>
</dbReference>
<dbReference type="Proteomes" id="UP000738376">
    <property type="component" value="Unassembled WGS sequence"/>
</dbReference>
<dbReference type="InterPro" id="IPR011335">
    <property type="entry name" value="Restrct_endonuc-II-like"/>
</dbReference>
<feature type="domain" description="Putative restriction endonuclease" evidence="1">
    <location>
        <begin position="81"/>
        <end position="228"/>
    </location>
</feature>
<keyword evidence="2" id="KW-0255">Endonuclease</keyword>
<dbReference type="InterPro" id="IPR012296">
    <property type="entry name" value="Nuclease_put_TT1808"/>
</dbReference>
<organism evidence="2 3">
    <name type="scientific">Pseudanabaena yagii GIHE-NHR1</name>
    <dbReference type="NCBI Taxonomy" id="2722753"/>
    <lineage>
        <taxon>Bacteria</taxon>
        <taxon>Bacillati</taxon>
        <taxon>Cyanobacteriota</taxon>
        <taxon>Cyanophyceae</taxon>
        <taxon>Pseudanabaenales</taxon>
        <taxon>Pseudanabaenaceae</taxon>
        <taxon>Pseudanabaena</taxon>
        <taxon>Pseudanabaena yagii</taxon>
    </lineage>
</organism>
<dbReference type="GO" id="GO:0004519">
    <property type="term" value="F:endonuclease activity"/>
    <property type="evidence" value="ECO:0007669"/>
    <property type="project" value="UniProtKB-KW"/>
</dbReference>
<dbReference type="EMBL" id="JAAVJL010000001">
    <property type="protein sequence ID" value="NMF59239.1"/>
    <property type="molecule type" value="Genomic_DNA"/>
</dbReference>
<dbReference type="InterPro" id="IPR008538">
    <property type="entry name" value="Uma2"/>
</dbReference>
<sequence length="251" mass="28906">MPFSLRRSSKPIVFLLEFKNRLRLRSANLLDVRLCYSFTYICDSHYYPYNIVIAQESTKPIEIDQPKTEAQHFVFPNRYSWKEFKTLSALIGDSRNIHLNYLDGTIEIMTTSAAHEIIVHLLSMLLGIYFAEMDIDFIPTGSATLESEAKGASVEPDLSFCFGNKVSDRDLAIEVIFTSGNVAKLERYRRFNTKEVWFWEDGKFSLYRLRDNGYEAIAQSECLPQLDLELLARCLLMAEPKSALKAFRQGL</sequence>
<accession>A0ABX1LSY8</accession>
<keyword evidence="2" id="KW-0540">Nuclease</keyword>
<dbReference type="CDD" id="cd06260">
    <property type="entry name" value="DUF820-like"/>
    <property type="match status" value="1"/>
</dbReference>
<comment type="caution">
    <text evidence="2">The sequence shown here is derived from an EMBL/GenBank/DDBJ whole genome shotgun (WGS) entry which is preliminary data.</text>
</comment>
<keyword evidence="2" id="KW-0378">Hydrolase</keyword>
<dbReference type="Pfam" id="PF05685">
    <property type="entry name" value="Uma2"/>
    <property type="match status" value="1"/>
</dbReference>